<dbReference type="RefSeq" id="WP_059267050.1">
    <property type="nucleotide sequence ID" value="NZ_KQ948379.1"/>
</dbReference>
<dbReference type="SMART" id="SM00458">
    <property type="entry name" value="RICIN"/>
    <property type="match status" value="1"/>
</dbReference>
<dbReference type="InterPro" id="IPR035992">
    <property type="entry name" value="Ricin_B-like_lectins"/>
</dbReference>
<dbReference type="GO" id="GO:0030246">
    <property type="term" value="F:carbohydrate binding"/>
    <property type="evidence" value="ECO:0007669"/>
    <property type="project" value="UniProtKB-KW"/>
</dbReference>
<proteinExistence type="predicted"/>
<dbReference type="Pfam" id="PF00652">
    <property type="entry name" value="Ricin_B_lectin"/>
    <property type="match status" value="1"/>
</dbReference>
<keyword evidence="3" id="KW-0430">Lectin</keyword>
<sequence>MAERGHATAGDHDNAPDARLTELLRSHAPTAYPALRELRRRHHPAVLAYARLCATSEPAARRLAAETFTTAARETARGVEPPLPLRHRLLLLTVRLAADWARDERAAGVDPGLLLVLTTAGRPGGPTPPLLPAFQSLPSRAQGLLWYGVLDAEPEERTAAFLGLGRADVPHDTPRALTALARACLRHRLAASDDPRCADFRRLIEEAVRPDAPRRSADLDTHMARCPHCTAAFEESRALRDAPRQTLAEGLLPWHGTAYLRRDERPGPAAAPATADPPGRPPRGRVLLGSAALGVALTPLLVFLFGPAHSTDRRPATTPAPSPVTVTATVSLPPPPSPSHSPSPTSKPSSPTPTSPRPTPTPPRRATPRPTPPPAPPGAAYAQVVNLATGRCLDVRDGDLAKGNDVVTAPCGSSATQRWSVDASLGVLRSAADDDFCLDSRGSADRGVGIWECDSVHGRNGVNLRFTVGPDGTIRPAVATGTAVTPDEGDGVSLRALSGGRGQRWRAGAR</sequence>
<feature type="region of interest" description="Disordered" evidence="1">
    <location>
        <begin position="480"/>
        <end position="510"/>
    </location>
</feature>
<dbReference type="EMBL" id="LMWP01000070">
    <property type="protein sequence ID" value="KUN15761.1"/>
    <property type="molecule type" value="Genomic_DNA"/>
</dbReference>
<reference evidence="3 4" key="1">
    <citation type="submission" date="2015-10" db="EMBL/GenBank/DDBJ databases">
        <title>Draft genome sequence of Streptomyces corchorusii DSM 40340, type strain for the species Streptomyces corchorusii.</title>
        <authorList>
            <person name="Ruckert C."/>
            <person name="Winkler A."/>
            <person name="Kalinowski J."/>
            <person name="Kampfer P."/>
            <person name="Glaeser S."/>
        </authorList>
    </citation>
    <scope>NUCLEOTIDE SEQUENCE [LARGE SCALE GENOMIC DNA]</scope>
    <source>
        <strain evidence="3 4">DSM 40340</strain>
    </source>
</reference>
<comment type="caution">
    <text evidence="3">The sequence shown here is derived from an EMBL/GenBank/DDBJ whole genome shotgun (WGS) entry which is preliminary data.</text>
</comment>
<dbReference type="SUPFAM" id="SSF50370">
    <property type="entry name" value="Ricin B-like lectins"/>
    <property type="match status" value="1"/>
</dbReference>
<evidence type="ECO:0000313" key="3">
    <source>
        <dbReference type="EMBL" id="KUN15761.1"/>
    </source>
</evidence>
<feature type="region of interest" description="Disordered" evidence="1">
    <location>
        <begin position="262"/>
        <end position="285"/>
    </location>
</feature>
<protein>
    <submittedName>
        <fullName evidence="3">Ricin-type beta-trefoil lectin domain protein</fullName>
    </submittedName>
</protein>
<gene>
    <name evidence="3" type="ORF">AQJ11_42680</name>
</gene>
<dbReference type="AlphaFoldDB" id="A0A117Q9B5"/>
<organism evidence="3 4">
    <name type="scientific">Streptomyces corchorusii</name>
    <name type="common">Streptomyces chibaensis</name>
    <dbReference type="NCBI Taxonomy" id="1903"/>
    <lineage>
        <taxon>Bacteria</taxon>
        <taxon>Bacillati</taxon>
        <taxon>Actinomycetota</taxon>
        <taxon>Actinomycetes</taxon>
        <taxon>Kitasatosporales</taxon>
        <taxon>Streptomycetaceae</taxon>
        <taxon>Streptomyces</taxon>
    </lineage>
</organism>
<feature type="region of interest" description="Disordered" evidence="1">
    <location>
        <begin position="311"/>
        <end position="380"/>
    </location>
</feature>
<dbReference type="Proteomes" id="UP000053398">
    <property type="component" value="Unassembled WGS sequence"/>
</dbReference>
<feature type="compositionally biased region" description="Pro residues" evidence="1">
    <location>
        <begin position="350"/>
        <end position="377"/>
    </location>
</feature>
<evidence type="ECO:0000259" key="2">
    <source>
        <dbReference type="SMART" id="SM00458"/>
    </source>
</evidence>
<dbReference type="InterPro" id="IPR000772">
    <property type="entry name" value="Ricin_B_lectin"/>
</dbReference>
<accession>A0A117Q9B5</accession>
<keyword evidence="4" id="KW-1185">Reference proteome</keyword>
<dbReference type="PROSITE" id="PS50231">
    <property type="entry name" value="RICIN_B_LECTIN"/>
    <property type="match status" value="1"/>
</dbReference>
<feature type="compositionally biased region" description="Pro residues" evidence="1">
    <location>
        <begin position="332"/>
        <end position="341"/>
    </location>
</feature>
<feature type="compositionally biased region" description="Low complexity" evidence="1">
    <location>
        <begin position="316"/>
        <end position="331"/>
    </location>
</feature>
<feature type="domain" description="Ricin B lectin" evidence="2">
    <location>
        <begin position="378"/>
        <end position="508"/>
    </location>
</feature>
<evidence type="ECO:0000313" key="4">
    <source>
        <dbReference type="Proteomes" id="UP000053398"/>
    </source>
</evidence>
<dbReference type="Gene3D" id="2.80.10.50">
    <property type="match status" value="1"/>
</dbReference>
<name>A0A117Q9B5_STRCK</name>
<feature type="compositionally biased region" description="Low complexity" evidence="1">
    <location>
        <begin position="267"/>
        <end position="277"/>
    </location>
</feature>
<evidence type="ECO:0000256" key="1">
    <source>
        <dbReference type="SAM" id="MobiDB-lite"/>
    </source>
</evidence>